<dbReference type="Proteomes" id="UP001324380">
    <property type="component" value="Chromosome"/>
</dbReference>
<sequence length="328" mass="37167">MKTKIALLGTGEWWGWHHARILAEHPDVDFCAIMGRNPERTQARANEFNVRSYTGIDKMLANEKPDLVSVCLGNKDHYEPTMALIKAGVPLFVEKPLVFDMKEADALIEEAEKRKLFFALNFNHRWALPIEKAHQAIKEGKLGNIVYATWRFGGEGPECHQWENLIETQCHGFDMLEHLCGPIDSIAMHASDAANKGFSSYAISLHFSNAAVGGMTGSYDTSYAYPLTHFLEINGTKARITVEDTVKKYSFQEVGNETAEVWQAGYFNDKDRMFHYAFDKHFNDMLKAFRAGQEPPVNARMGRRALRLAKAAIESFEKNIIVKVTPEY</sequence>
<reference evidence="3 4" key="1">
    <citation type="submission" date="2023-11" db="EMBL/GenBank/DDBJ databases">
        <title>Analysis of the Genomes of Mucilaginibacter gossypii cycad 4 and M. sabulilitoris SNA2: microbes with the potential for plant growth promotion.</title>
        <authorList>
            <person name="Hirsch A.M."/>
            <person name="Humm E."/>
            <person name="Rubbi M."/>
            <person name="Del Vecchio G."/>
            <person name="Ha S.M."/>
            <person name="Pellegrini M."/>
            <person name="Gunsalus R.P."/>
        </authorList>
    </citation>
    <scope>NUCLEOTIDE SEQUENCE [LARGE SCALE GENOMIC DNA]</scope>
    <source>
        <strain evidence="3 4">SNA2</strain>
    </source>
</reference>
<dbReference type="EMBL" id="CP139558">
    <property type="protein sequence ID" value="WPU95563.1"/>
    <property type="molecule type" value="Genomic_DNA"/>
</dbReference>
<gene>
    <name evidence="3" type="ORF">SNE25_08510</name>
</gene>
<accession>A0ABZ0TR01</accession>
<keyword evidence="4" id="KW-1185">Reference proteome</keyword>
<feature type="domain" description="Gfo/Idh/MocA-like oxidoreductase N-terminal" evidence="1">
    <location>
        <begin position="4"/>
        <end position="121"/>
    </location>
</feature>
<evidence type="ECO:0000313" key="4">
    <source>
        <dbReference type="Proteomes" id="UP001324380"/>
    </source>
</evidence>
<evidence type="ECO:0000259" key="1">
    <source>
        <dbReference type="Pfam" id="PF01408"/>
    </source>
</evidence>
<feature type="domain" description="Gfo/Idh/MocA-like oxidoreductase C-terminal" evidence="2">
    <location>
        <begin position="135"/>
        <end position="322"/>
    </location>
</feature>
<organism evidence="3 4">
    <name type="scientific">Mucilaginibacter sabulilitoris</name>
    <dbReference type="NCBI Taxonomy" id="1173583"/>
    <lineage>
        <taxon>Bacteria</taxon>
        <taxon>Pseudomonadati</taxon>
        <taxon>Bacteroidota</taxon>
        <taxon>Sphingobacteriia</taxon>
        <taxon>Sphingobacteriales</taxon>
        <taxon>Sphingobacteriaceae</taxon>
        <taxon>Mucilaginibacter</taxon>
    </lineage>
</organism>
<dbReference type="InterPro" id="IPR000683">
    <property type="entry name" value="Gfo/Idh/MocA-like_OxRdtase_N"/>
</dbReference>
<dbReference type="Pfam" id="PF01408">
    <property type="entry name" value="GFO_IDH_MocA"/>
    <property type="match status" value="1"/>
</dbReference>
<dbReference type="PANTHER" id="PTHR43377:SF1">
    <property type="entry name" value="BILIVERDIN REDUCTASE A"/>
    <property type="match status" value="1"/>
</dbReference>
<proteinExistence type="predicted"/>
<dbReference type="PANTHER" id="PTHR43377">
    <property type="entry name" value="BILIVERDIN REDUCTASE A"/>
    <property type="match status" value="1"/>
</dbReference>
<dbReference type="InterPro" id="IPR004104">
    <property type="entry name" value="Gfo/Idh/MocA-like_OxRdtase_C"/>
</dbReference>
<name>A0ABZ0TR01_9SPHI</name>
<dbReference type="InterPro" id="IPR051450">
    <property type="entry name" value="Gfo/Idh/MocA_Oxidoreductases"/>
</dbReference>
<dbReference type="InterPro" id="IPR036291">
    <property type="entry name" value="NAD(P)-bd_dom_sf"/>
</dbReference>
<dbReference type="SUPFAM" id="SSF55347">
    <property type="entry name" value="Glyceraldehyde-3-phosphate dehydrogenase-like, C-terminal domain"/>
    <property type="match status" value="1"/>
</dbReference>
<dbReference type="Pfam" id="PF02894">
    <property type="entry name" value="GFO_IDH_MocA_C"/>
    <property type="match status" value="1"/>
</dbReference>
<dbReference type="Gene3D" id="3.30.360.10">
    <property type="entry name" value="Dihydrodipicolinate Reductase, domain 2"/>
    <property type="match status" value="1"/>
</dbReference>
<evidence type="ECO:0000313" key="3">
    <source>
        <dbReference type="EMBL" id="WPU95563.1"/>
    </source>
</evidence>
<protein>
    <submittedName>
        <fullName evidence="3">Gfo/Idh/MocA family oxidoreductase</fullName>
    </submittedName>
</protein>
<evidence type="ECO:0000259" key="2">
    <source>
        <dbReference type="Pfam" id="PF02894"/>
    </source>
</evidence>
<dbReference type="RefSeq" id="WP_321564671.1">
    <property type="nucleotide sequence ID" value="NZ_CP139558.1"/>
</dbReference>
<dbReference type="Gene3D" id="3.40.50.720">
    <property type="entry name" value="NAD(P)-binding Rossmann-like Domain"/>
    <property type="match status" value="1"/>
</dbReference>
<dbReference type="SUPFAM" id="SSF51735">
    <property type="entry name" value="NAD(P)-binding Rossmann-fold domains"/>
    <property type="match status" value="1"/>
</dbReference>